<dbReference type="Proteomes" id="UP000644441">
    <property type="component" value="Unassembled WGS sequence"/>
</dbReference>
<dbReference type="EMBL" id="ARXR01000041">
    <property type="protein sequence ID" value="MBF5054379.1"/>
    <property type="molecule type" value="Genomic_DNA"/>
</dbReference>
<keyword evidence="4 6" id="KW-0067">ATP-binding</keyword>
<evidence type="ECO:0000256" key="3">
    <source>
        <dbReference type="ARBA" id="ARBA00022741"/>
    </source>
</evidence>
<dbReference type="PROSITE" id="PS00867">
    <property type="entry name" value="CPSASE_2"/>
    <property type="match status" value="1"/>
</dbReference>
<dbReference type="InterPro" id="IPR005481">
    <property type="entry name" value="BC-like_N"/>
</dbReference>
<dbReference type="PROSITE" id="PS50975">
    <property type="entry name" value="ATP_GRASP"/>
    <property type="match status" value="1"/>
</dbReference>
<name>A0ABS0AJQ0_9GAMM</name>
<feature type="domain" description="ATP-grasp" evidence="8">
    <location>
        <begin position="122"/>
        <end position="319"/>
    </location>
</feature>
<keyword evidence="11" id="KW-1185">Reference proteome</keyword>
<dbReference type="SUPFAM" id="SSF51230">
    <property type="entry name" value="Single hybrid motif"/>
    <property type="match status" value="1"/>
</dbReference>
<dbReference type="InterPro" id="IPR048429">
    <property type="entry name" value="MCC_alpha_BT"/>
</dbReference>
<evidence type="ECO:0000256" key="6">
    <source>
        <dbReference type="PROSITE-ProRule" id="PRU00409"/>
    </source>
</evidence>
<keyword evidence="2" id="KW-0436">Ligase</keyword>
<dbReference type="Gene3D" id="3.30.470.20">
    <property type="entry name" value="ATP-grasp fold, B domain"/>
    <property type="match status" value="1"/>
</dbReference>
<reference evidence="10 11" key="1">
    <citation type="submission" date="2012-09" db="EMBL/GenBank/DDBJ databases">
        <title>Genome Sequence of alkane-degrading Bacterium Alcanivorax venustensis ISO4.</title>
        <authorList>
            <person name="Lai Q."/>
            <person name="Shao Z."/>
        </authorList>
    </citation>
    <scope>NUCLEOTIDE SEQUENCE [LARGE SCALE GENOMIC DNA]</scope>
    <source>
        <strain evidence="10 11">ISO4</strain>
    </source>
</reference>
<comment type="cofactor">
    <cofactor evidence="1">
        <name>biotin</name>
        <dbReference type="ChEBI" id="CHEBI:57586"/>
    </cofactor>
</comment>
<dbReference type="InterPro" id="IPR011053">
    <property type="entry name" value="Single_hybrid_motif"/>
</dbReference>
<dbReference type="PANTHER" id="PTHR18866:SF33">
    <property type="entry name" value="METHYLCROTONOYL-COA CARBOXYLASE SUBUNIT ALPHA, MITOCHONDRIAL-RELATED"/>
    <property type="match status" value="1"/>
</dbReference>
<dbReference type="CDD" id="cd06850">
    <property type="entry name" value="biotinyl_domain"/>
    <property type="match status" value="1"/>
</dbReference>
<dbReference type="InterPro" id="IPR050856">
    <property type="entry name" value="Biotin_carboxylase_complex"/>
</dbReference>
<evidence type="ECO:0000259" key="9">
    <source>
        <dbReference type="PROSITE" id="PS50979"/>
    </source>
</evidence>
<protein>
    <submittedName>
        <fullName evidence="10">Acetyl-CoA carboxylase, biotin carboxylase</fullName>
    </submittedName>
</protein>
<dbReference type="InterPro" id="IPR000089">
    <property type="entry name" value="Biotin_lipoyl"/>
</dbReference>
<dbReference type="Pfam" id="PF21139">
    <property type="entry name" value="BT_MCC_alpha"/>
    <property type="match status" value="1"/>
</dbReference>
<dbReference type="Pfam" id="PF02786">
    <property type="entry name" value="CPSase_L_D2"/>
    <property type="match status" value="1"/>
</dbReference>
<gene>
    <name evidence="10" type="ORF">ISO4_02981</name>
</gene>
<dbReference type="InterPro" id="IPR005479">
    <property type="entry name" value="CPAse_ATP-bd"/>
</dbReference>
<comment type="caution">
    <text evidence="10">The sequence shown here is derived from an EMBL/GenBank/DDBJ whole genome shotgun (WGS) entry which is preliminary data.</text>
</comment>
<feature type="domain" description="Biotin carboxylation" evidence="9">
    <location>
        <begin position="3"/>
        <end position="446"/>
    </location>
</feature>
<evidence type="ECO:0000313" key="11">
    <source>
        <dbReference type="Proteomes" id="UP000644441"/>
    </source>
</evidence>
<dbReference type="SUPFAM" id="SSF51246">
    <property type="entry name" value="Rudiment single hybrid motif"/>
    <property type="match status" value="1"/>
</dbReference>
<dbReference type="InterPro" id="IPR016185">
    <property type="entry name" value="PreATP-grasp_dom_sf"/>
</dbReference>
<dbReference type="InterPro" id="IPR011764">
    <property type="entry name" value="Biotin_carboxylation_dom"/>
</dbReference>
<dbReference type="SMART" id="SM00878">
    <property type="entry name" value="Biotin_carb_C"/>
    <property type="match status" value="1"/>
</dbReference>
<dbReference type="InterPro" id="IPR011761">
    <property type="entry name" value="ATP-grasp"/>
</dbReference>
<dbReference type="SUPFAM" id="SSF56059">
    <property type="entry name" value="Glutathione synthetase ATP-binding domain-like"/>
    <property type="match status" value="1"/>
</dbReference>
<dbReference type="PANTHER" id="PTHR18866">
    <property type="entry name" value="CARBOXYLASE:PYRUVATE/ACETYL-COA/PROPIONYL-COA CARBOXYLASE"/>
    <property type="match status" value="1"/>
</dbReference>
<evidence type="ECO:0000259" key="7">
    <source>
        <dbReference type="PROSITE" id="PS50968"/>
    </source>
</evidence>
<evidence type="ECO:0000256" key="2">
    <source>
        <dbReference type="ARBA" id="ARBA00022598"/>
    </source>
</evidence>
<dbReference type="Gene3D" id="2.40.50.100">
    <property type="match status" value="1"/>
</dbReference>
<evidence type="ECO:0000256" key="4">
    <source>
        <dbReference type="ARBA" id="ARBA00022840"/>
    </source>
</evidence>
<keyword evidence="5" id="KW-0092">Biotin</keyword>
<dbReference type="Pfam" id="PF00289">
    <property type="entry name" value="Biotin_carb_N"/>
    <property type="match status" value="1"/>
</dbReference>
<accession>A0ABS0AJQ0</accession>
<feature type="domain" description="Lipoyl-binding" evidence="7">
    <location>
        <begin position="569"/>
        <end position="648"/>
    </location>
</feature>
<organism evidence="10 11">
    <name type="scientific">Alloalcanivorax venustensis ISO4</name>
    <dbReference type="NCBI Taxonomy" id="1177184"/>
    <lineage>
        <taxon>Bacteria</taxon>
        <taxon>Pseudomonadati</taxon>
        <taxon>Pseudomonadota</taxon>
        <taxon>Gammaproteobacteria</taxon>
        <taxon>Oceanospirillales</taxon>
        <taxon>Alcanivoracaceae</taxon>
        <taxon>Alloalcanivorax</taxon>
    </lineage>
</organism>
<dbReference type="PROSITE" id="PS50979">
    <property type="entry name" value="BC"/>
    <property type="match status" value="1"/>
</dbReference>
<dbReference type="RefSeq" id="WP_194856745.1">
    <property type="nucleotide sequence ID" value="NZ_ARXR01000041.1"/>
</dbReference>
<evidence type="ECO:0000259" key="8">
    <source>
        <dbReference type="PROSITE" id="PS50975"/>
    </source>
</evidence>
<dbReference type="Pfam" id="PF02785">
    <property type="entry name" value="Biotin_carb_C"/>
    <property type="match status" value="1"/>
</dbReference>
<evidence type="ECO:0000313" key="10">
    <source>
        <dbReference type="EMBL" id="MBF5054379.1"/>
    </source>
</evidence>
<dbReference type="Pfam" id="PF00364">
    <property type="entry name" value="Biotin_lipoyl"/>
    <property type="match status" value="1"/>
</dbReference>
<keyword evidence="3 6" id="KW-0547">Nucleotide-binding</keyword>
<dbReference type="InterPro" id="IPR005482">
    <property type="entry name" value="Biotin_COase_C"/>
</dbReference>
<evidence type="ECO:0000256" key="1">
    <source>
        <dbReference type="ARBA" id="ARBA00001953"/>
    </source>
</evidence>
<dbReference type="InterPro" id="IPR011054">
    <property type="entry name" value="Rudment_hybrid_motif"/>
</dbReference>
<evidence type="ECO:0000256" key="5">
    <source>
        <dbReference type="ARBA" id="ARBA00023267"/>
    </source>
</evidence>
<proteinExistence type="predicted"/>
<sequence>MAAINTLLIANRGEIARRIIRTARELGLTTVAVYSDIDADAPHVREADRAVRLGPAPARDSYLDIDKVIRAARDSGADAIHPGYGFLSENTTFADACADAGLIFVGPGAEAIRLMGDKAAARQHMAQSGVPVLPGFDREGADDATLIAEAQKVGFPLLIKAVAGGGGKGMRAVDNAAGFEEALAAARREARNAFGDDRVLLERYLPTARHVEVQVFADNHGNAVHLFERDCSVQRRHQKIIEEAPAPGLTEAQRRDVGDAAVRAARAIDYRGAGTVEFLFSPEGEFFFMEMNTRLQVEHPVTELITGEDLVAWQLAVAEGRPLPKSQEQIQRHGAAMEVRLYAENPYQQFLPSAGRLEQLRWPEQVRVDSGFEAGDRVSDHYDPMIAKLISHGGDRDQARRRLVAALDDLAISGVHHNAAFLHRVLSSPVFADAELDTRLLEKHSDLMTPAPADSDLVAVAAAGAVAQRPATGNDPWGALPGWRPLGQKRTLIPLRVGEQAHTVVLDNDQARVDGGEPAPFHLRRRGTAFELHWGERRLAGHLIEPRDGDARHTAVFVHGQDYPVEIHPARESDRAGGQDGFIAPMSGTIVACHVAAGATVAAGDAVITLEAMKMEHTLRAGAAGTVERFHVADGDSVAEGTLLVDFNSLDSETEAQ</sequence>
<dbReference type="SUPFAM" id="SSF52440">
    <property type="entry name" value="PreATP-grasp domain"/>
    <property type="match status" value="1"/>
</dbReference>
<dbReference type="PROSITE" id="PS50968">
    <property type="entry name" value="BIOTINYL_LIPOYL"/>
    <property type="match status" value="1"/>
</dbReference>
<dbReference type="PROSITE" id="PS00188">
    <property type="entry name" value="BIOTIN"/>
    <property type="match status" value="1"/>
</dbReference>
<dbReference type="InterPro" id="IPR001882">
    <property type="entry name" value="Biotin_BS"/>
</dbReference>